<feature type="domain" description="Nephrocystin 3-like N-terminal" evidence="4">
    <location>
        <begin position="230"/>
        <end position="393"/>
    </location>
</feature>
<dbReference type="EMBL" id="FUEG01000023">
    <property type="protein sequence ID" value="SJL14339.1"/>
    <property type="molecule type" value="Genomic_DNA"/>
</dbReference>
<dbReference type="InterPro" id="IPR002110">
    <property type="entry name" value="Ankyrin_rpt"/>
</dbReference>
<dbReference type="SUPFAM" id="SSF52540">
    <property type="entry name" value="P-loop containing nucleoside triphosphate hydrolases"/>
    <property type="match status" value="1"/>
</dbReference>
<protein>
    <submittedName>
        <fullName evidence="5">Uncharacterized protein</fullName>
    </submittedName>
</protein>
<evidence type="ECO:0000259" key="4">
    <source>
        <dbReference type="Pfam" id="PF24883"/>
    </source>
</evidence>
<dbReference type="PROSITE" id="PS50297">
    <property type="entry name" value="ANK_REP_REGION"/>
    <property type="match status" value="1"/>
</dbReference>
<dbReference type="AlphaFoldDB" id="A0A284RZZ5"/>
<evidence type="ECO:0000256" key="2">
    <source>
        <dbReference type="PROSITE-ProRule" id="PRU00023"/>
    </source>
</evidence>
<dbReference type="Gene3D" id="3.40.50.300">
    <property type="entry name" value="P-loop containing nucleotide triphosphate hydrolases"/>
    <property type="match status" value="1"/>
</dbReference>
<feature type="domain" description="GPI inositol-deacylase winged helix" evidence="3">
    <location>
        <begin position="499"/>
        <end position="591"/>
    </location>
</feature>
<proteinExistence type="predicted"/>
<dbReference type="OMA" id="MAVISHH"/>
<dbReference type="Pfam" id="PF12796">
    <property type="entry name" value="Ank_2"/>
    <property type="match status" value="2"/>
</dbReference>
<dbReference type="OrthoDB" id="448455at2759"/>
<dbReference type="PANTHER" id="PTHR10039">
    <property type="entry name" value="AMELOGENIN"/>
    <property type="match status" value="1"/>
</dbReference>
<dbReference type="Pfam" id="PF24883">
    <property type="entry name" value="NPHP3_N"/>
    <property type="match status" value="1"/>
</dbReference>
<dbReference type="STRING" id="47428.A0A284RZZ5"/>
<sequence>MAEALGIASSIITLIEISHTIVGYLKDVKEAPKERDKLSKELSTLEIYLGTVNQLTRIADADDPWLATTQRLSGPFVQLGLLLQDLKKKLEPASDGIGKMKQRLLWRFSKENVEDALKKIERIKTLVIVAVQHDHAALSRAMNEALAIVNTKVDSISDNTKCIKHDVNLVGRNVAKVDDKVTHMDGEITQLQTQMQKDQDDEMLMRVIAWLTDLNFKSVQAEKLSQRVGDTGRWFLESQQFRKWVDGSAPSSCLWCPGNPGVGKTILASIIIDHLQSLPVEHEKKTPVLSIFCDYRSAAAQTVANLLCSVLKQLGQGHGFSSPTMSLYSQCLRDGTRPSFKTLAEVLSRELKLFDRVYIVLDALDEFTDDNRGVLINTMRSLGDNIHLLVTSRYIGTVTSLFEKDIRLDIQAADDDIKSYIKSRLSCGRLSRHIKGQGDLHKAILTGVAEKARGMFLLAGLHMDSLAQTTNRKILRDTLGGLPDNMANAYDKTLERVDSQGMHDRDLAYRIFGWVAFARRPLTVLELRHALAVEPGMTALDPDNLYDDDLLGSVCAGLVVMDWAYTEFRHFQLGGPIMRFVHYTTQEYFISRHNDLFPNIQDKITRTCLTYMSFDNLALPRTVLEARLPDRSRSDLTICLRQLAEKHPFLYYSSSCWAYHAKGKVEHSIQEEIIAFLGVARNRVAADTFRAVLTFHGTDSLTPSPLQFAAYHGLVHIMEALLNQGADTQGELLLIAAAQGGHLDMVKLLLSRASVDVNQVDPKKRCTPLIEAASQGHEEVVKAILESKHMNSLNSVDQFGDSALFWAISRSCLGVVRILLAAPGINVTLNNNSGRSPLAHAVHFGQGDIVGMLLKRGDIDPDARSPLTKRTPLFYAAELGHANIVEMLLQTGRVDVNSKDCDGCTAFMIAVSHKNRKAAEILLGHPGIDVKIKDERGKTAYSHANAKLRWWLGYVVPVAVIFLIRRTGVPVGTV</sequence>
<dbReference type="InterPro" id="IPR054471">
    <property type="entry name" value="GPIID_WHD"/>
</dbReference>
<dbReference type="Proteomes" id="UP000219338">
    <property type="component" value="Unassembled WGS sequence"/>
</dbReference>
<name>A0A284RZZ5_ARMOS</name>
<dbReference type="SMART" id="SM00248">
    <property type="entry name" value="ANK"/>
    <property type="match status" value="7"/>
</dbReference>
<dbReference type="InterPro" id="IPR056884">
    <property type="entry name" value="NPHP3-like_N"/>
</dbReference>
<dbReference type="Gene3D" id="1.25.40.20">
    <property type="entry name" value="Ankyrin repeat-containing domain"/>
    <property type="match status" value="2"/>
</dbReference>
<dbReference type="InterPro" id="IPR036770">
    <property type="entry name" value="Ankyrin_rpt-contain_sf"/>
</dbReference>
<keyword evidence="1" id="KW-0677">Repeat</keyword>
<accession>A0A284RZZ5</accession>
<keyword evidence="2" id="KW-0040">ANK repeat</keyword>
<evidence type="ECO:0000259" key="3">
    <source>
        <dbReference type="Pfam" id="PF22939"/>
    </source>
</evidence>
<organism evidence="5 6">
    <name type="scientific">Armillaria ostoyae</name>
    <name type="common">Armillaria root rot fungus</name>
    <dbReference type="NCBI Taxonomy" id="47428"/>
    <lineage>
        <taxon>Eukaryota</taxon>
        <taxon>Fungi</taxon>
        <taxon>Dikarya</taxon>
        <taxon>Basidiomycota</taxon>
        <taxon>Agaricomycotina</taxon>
        <taxon>Agaricomycetes</taxon>
        <taxon>Agaricomycetidae</taxon>
        <taxon>Agaricales</taxon>
        <taxon>Marasmiineae</taxon>
        <taxon>Physalacriaceae</taxon>
        <taxon>Armillaria</taxon>
    </lineage>
</organism>
<dbReference type="SUPFAM" id="SSF48403">
    <property type="entry name" value="Ankyrin repeat"/>
    <property type="match status" value="1"/>
</dbReference>
<evidence type="ECO:0000313" key="6">
    <source>
        <dbReference type="Proteomes" id="UP000219338"/>
    </source>
</evidence>
<reference evidence="6" key="1">
    <citation type="journal article" date="2017" name="Nat. Ecol. Evol.">
        <title>Genome expansion and lineage-specific genetic innovations in the forest pathogenic fungi Armillaria.</title>
        <authorList>
            <person name="Sipos G."/>
            <person name="Prasanna A.N."/>
            <person name="Walter M.C."/>
            <person name="O'Connor E."/>
            <person name="Balint B."/>
            <person name="Krizsan K."/>
            <person name="Kiss B."/>
            <person name="Hess J."/>
            <person name="Varga T."/>
            <person name="Slot J."/>
            <person name="Riley R."/>
            <person name="Boka B."/>
            <person name="Rigling D."/>
            <person name="Barry K."/>
            <person name="Lee J."/>
            <person name="Mihaltcheva S."/>
            <person name="LaButti K."/>
            <person name="Lipzen A."/>
            <person name="Waldron R."/>
            <person name="Moloney N.M."/>
            <person name="Sperisen C."/>
            <person name="Kredics L."/>
            <person name="Vagvoelgyi C."/>
            <person name="Patrignani A."/>
            <person name="Fitzpatrick D."/>
            <person name="Nagy I."/>
            <person name="Doyle S."/>
            <person name="Anderson J.B."/>
            <person name="Grigoriev I.V."/>
            <person name="Gueldener U."/>
            <person name="Muensterkoetter M."/>
            <person name="Nagy L.G."/>
        </authorList>
    </citation>
    <scope>NUCLEOTIDE SEQUENCE [LARGE SCALE GENOMIC DNA]</scope>
    <source>
        <strain evidence="6">C18/9</strain>
    </source>
</reference>
<dbReference type="Pfam" id="PF22939">
    <property type="entry name" value="WHD_GPIID"/>
    <property type="match status" value="1"/>
</dbReference>
<dbReference type="PROSITE" id="PS50088">
    <property type="entry name" value="ANK_REPEAT"/>
    <property type="match status" value="1"/>
</dbReference>
<keyword evidence="6" id="KW-1185">Reference proteome</keyword>
<feature type="repeat" description="ANK" evidence="2">
    <location>
        <begin position="868"/>
        <end position="892"/>
    </location>
</feature>
<evidence type="ECO:0000313" key="5">
    <source>
        <dbReference type="EMBL" id="SJL14339.1"/>
    </source>
</evidence>
<evidence type="ECO:0000256" key="1">
    <source>
        <dbReference type="ARBA" id="ARBA00022737"/>
    </source>
</evidence>
<dbReference type="InterPro" id="IPR027417">
    <property type="entry name" value="P-loop_NTPase"/>
</dbReference>
<dbReference type="PANTHER" id="PTHR10039:SF15">
    <property type="entry name" value="NACHT DOMAIN-CONTAINING PROTEIN"/>
    <property type="match status" value="1"/>
</dbReference>
<gene>
    <name evidence="5" type="ORF">ARMOST_17795</name>
</gene>